<dbReference type="RefSeq" id="WP_172244357.1">
    <property type="nucleotide sequence ID" value="NZ_BMDD01000003.1"/>
</dbReference>
<keyword evidence="2" id="KW-1185">Reference proteome</keyword>
<evidence type="ECO:0000313" key="2">
    <source>
        <dbReference type="Proteomes" id="UP000605427"/>
    </source>
</evidence>
<evidence type="ECO:0000313" key="1">
    <source>
        <dbReference type="EMBL" id="GGH79882.1"/>
    </source>
</evidence>
<name>A0ABQ1ZXN7_9BACL</name>
<sequence length="178" mass="20140">MLTLEQQLDNLADLGMTFKETKEKVLELTGINGSAYYEEEPYTRLLAELGMFSLSANIWTFDLESAEGSDVYEEYITRMIGLSEGRIRISDLQGKFDPTESTTNISFVHEGNRHEISAMNQGDWFDIFVLGSVQNIVQGTDRRFIHHVQDQTVTVVFCNDAAQQELRKLTNGAYGSLI</sequence>
<dbReference type="EMBL" id="BMDD01000003">
    <property type="protein sequence ID" value="GGH79882.1"/>
    <property type="molecule type" value="Genomic_DNA"/>
</dbReference>
<organism evidence="1 2">
    <name type="scientific">Saccharibacillus endophyticus</name>
    <dbReference type="NCBI Taxonomy" id="2060666"/>
    <lineage>
        <taxon>Bacteria</taxon>
        <taxon>Bacillati</taxon>
        <taxon>Bacillota</taxon>
        <taxon>Bacilli</taxon>
        <taxon>Bacillales</taxon>
        <taxon>Paenibacillaceae</taxon>
        <taxon>Saccharibacillus</taxon>
    </lineage>
</organism>
<gene>
    <name evidence="1" type="ORF">GCM10007362_27350</name>
</gene>
<accession>A0ABQ1ZXN7</accession>
<comment type="caution">
    <text evidence="1">The sequence shown here is derived from an EMBL/GenBank/DDBJ whole genome shotgun (WGS) entry which is preliminary data.</text>
</comment>
<reference evidence="2" key="1">
    <citation type="journal article" date="2019" name="Int. J. Syst. Evol. Microbiol.">
        <title>The Global Catalogue of Microorganisms (GCM) 10K type strain sequencing project: providing services to taxonomists for standard genome sequencing and annotation.</title>
        <authorList>
            <consortium name="The Broad Institute Genomics Platform"/>
            <consortium name="The Broad Institute Genome Sequencing Center for Infectious Disease"/>
            <person name="Wu L."/>
            <person name="Ma J."/>
        </authorList>
    </citation>
    <scope>NUCLEOTIDE SEQUENCE [LARGE SCALE GENOMIC DNA]</scope>
    <source>
        <strain evidence="2">CCM 8702</strain>
    </source>
</reference>
<dbReference type="Proteomes" id="UP000605427">
    <property type="component" value="Unassembled WGS sequence"/>
</dbReference>
<protein>
    <submittedName>
        <fullName evidence="1">Uncharacterized protein</fullName>
    </submittedName>
</protein>
<proteinExistence type="predicted"/>